<dbReference type="InterPro" id="IPR041679">
    <property type="entry name" value="DNA2/NAM7-like_C"/>
</dbReference>
<name>A0A6G1FQA4_9PEZI</name>
<evidence type="ECO:0000313" key="3">
    <source>
        <dbReference type="EMBL" id="KAF1807832.1"/>
    </source>
</evidence>
<dbReference type="Pfam" id="PF13086">
    <property type="entry name" value="AAA_11"/>
    <property type="match status" value="1"/>
</dbReference>
<reference evidence="5" key="3">
    <citation type="submission" date="2025-04" db="UniProtKB">
        <authorList>
            <consortium name="RefSeq"/>
        </authorList>
    </citation>
    <scope>IDENTIFICATION</scope>
    <source>
        <strain evidence="5">CBS 781.70</strain>
    </source>
</reference>
<dbReference type="InterPro" id="IPR027417">
    <property type="entry name" value="P-loop_NTPase"/>
</dbReference>
<dbReference type="Proteomes" id="UP000504638">
    <property type="component" value="Unplaced"/>
</dbReference>
<gene>
    <name evidence="3 5" type="ORF">P152DRAFT_469291</name>
</gene>
<dbReference type="GeneID" id="54421456"/>
<dbReference type="OrthoDB" id="6513042at2759"/>
<dbReference type="EMBL" id="ML975219">
    <property type="protein sequence ID" value="KAF1807832.1"/>
    <property type="molecule type" value="Genomic_DNA"/>
</dbReference>
<accession>A0A6G1FQA4</accession>
<dbReference type="Gene3D" id="3.40.50.300">
    <property type="entry name" value="P-loop containing nucleotide triphosphate hydrolases"/>
    <property type="match status" value="1"/>
</dbReference>
<evidence type="ECO:0000313" key="5">
    <source>
        <dbReference type="RefSeq" id="XP_033529463.1"/>
    </source>
</evidence>
<sequence>MFGRNITESAHGHQEARARVREAQLIFTTCTGSGLGLLRSEKFDIVLIDKASQQTQPESLIPLTKGCQRAVFVGDHAQFHATVQKHAVVADFDTSLFEKHYNMPDIPGVAKSNPTRKPMEIVIVTPYTRQMQILKRTLPSSKVLCIDGYQDWMADIVVFVSVRCNVHFDIGYLQDKKLLNMALTRAKSGIIFIGDRLTLTGMSEGTPETEIKAIWARLLKSCAQLQLQTDTS</sequence>
<feature type="domain" description="DNA2/NAM7 helicase-like C-terminal" evidence="2">
    <location>
        <begin position="116"/>
        <end position="196"/>
    </location>
</feature>
<dbReference type="Pfam" id="PF13087">
    <property type="entry name" value="AAA_12"/>
    <property type="match status" value="1"/>
</dbReference>
<proteinExistence type="predicted"/>
<organism evidence="3">
    <name type="scientific">Eremomyces bilateralis CBS 781.70</name>
    <dbReference type="NCBI Taxonomy" id="1392243"/>
    <lineage>
        <taxon>Eukaryota</taxon>
        <taxon>Fungi</taxon>
        <taxon>Dikarya</taxon>
        <taxon>Ascomycota</taxon>
        <taxon>Pezizomycotina</taxon>
        <taxon>Dothideomycetes</taxon>
        <taxon>Dothideomycetes incertae sedis</taxon>
        <taxon>Eremomycetales</taxon>
        <taxon>Eremomycetaceae</taxon>
        <taxon>Eremomyces</taxon>
    </lineage>
</organism>
<dbReference type="RefSeq" id="XP_033529463.1">
    <property type="nucleotide sequence ID" value="XM_033680886.1"/>
</dbReference>
<reference evidence="3 5" key="1">
    <citation type="submission" date="2020-01" db="EMBL/GenBank/DDBJ databases">
        <authorList>
            <consortium name="DOE Joint Genome Institute"/>
            <person name="Haridas S."/>
            <person name="Albert R."/>
            <person name="Binder M."/>
            <person name="Bloem J."/>
            <person name="Labutti K."/>
            <person name="Salamov A."/>
            <person name="Andreopoulos B."/>
            <person name="Baker S.E."/>
            <person name="Barry K."/>
            <person name="Bills G."/>
            <person name="Bluhm B.H."/>
            <person name="Cannon C."/>
            <person name="Castanera R."/>
            <person name="Culley D.E."/>
            <person name="Daum C."/>
            <person name="Ezra D."/>
            <person name="Gonzalez J.B."/>
            <person name="Henrissat B."/>
            <person name="Kuo A."/>
            <person name="Liang C."/>
            <person name="Lipzen A."/>
            <person name="Lutzoni F."/>
            <person name="Magnuson J."/>
            <person name="Mondo S."/>
            <person name="Nolan M."/>
            <person name="Ohm R."/>
            <person name="Pangilinan J."/>
            <person name="Park H.-J."/>
            <person name="Ramirez L."/>
            <person name="Alfaro M."/>
            <person name="Sun H."/>
            <person name="Tritt A."/>
            <person name="Yoshinaga Y."/>
            <person name="Zwiers L.-H."/>
            <person name="Turgeon B.G."/>
            <person name="Goodwin S.B."/>
            <person name="Spatafora J.W."/>
            <person name="Crous P.W."/>
            <person name="Grigoriev I.V."/>
        </authorList>
    </citation>
    <scope>NUCLEOTIDE SEQUENCE</scope>
    <source>
        <strain evidence="3 5">CBS 781.70</strain>
    </source>
</reference>
<protein>
    <recommendedName>
        <fullName evidence="6">DNA2/NAM7 helicase-like C-terminal domain-containing protein</fullName>
    </recommendedName>
</protein>
<evidence type="ECO:0008006" key="6">
    <source>
        <dbReference type="Google" id="ProtNLM"/>
    </source>
</evidence>
<dbReference type="InterPro" id="IPR045055">
    <property type="entry name" value="DNA2/NAM7-like"/>
</dbReference>
<keyword evidence="4" id="KW-1185">Reference proteome</keyword>
<reference evidence="5" key="2">
    <citation type="submission" date="2020-04" db="EMBL/GenBank/DDBJ databases">
        <authorList>
            <consortium name="NCBI Genome Project"/>
        </authorList>
    </citation>
    <scope>NUCLEOTIDE SEQUENCE</scope>
    <source>
        <strain evidence="5">CBS 781.70</strain>
    </source>
</reference>
<dbReference type="PANTHER" id="PTHR10887:SF495">
    <property type="entry name" value="HELICASE SENATAXIN ISOFORM X1-RELATED"/>
    <property type="match status" value="1"/>
</dbReference>
<evidence type="ECO:0000313" key="4">
    <source>
        <dbReference type="Proteomes" id="UP000504638"/>
    </source>
</evidence>
<dbReference type="GO" id="GO:0004386">
    <property type="term" value="F:helicase activity"/>
    <property type="evidence" value="ECO:0007669"/>
    <property type="project" value="InterPro"/>
</dbReference>
<evidence type="ECO:0000259" key="1">
    <source>
        <dbReference type="Pfam" id="PF13086"/>
    </source>
</evidence>
<dbReference type="AlphaFoldDB" id="A0A6G1FQA4"/>
<dbReference type="SUPFAM" id="SSF52540">
    <property type="entry name" value="P-loop containing nucleoside triphosphate hydrolases"/>
    <property type="match status" value="1"/>
</dbReference>
<dbReference type="InterPro" id="IPR041677">
    <property type="entry name" value="DNA2/NAM7_AAA_11"/>
</dbReference>
<evidence type="ECO:0000259" key="2">
    <source>
        <dbReference type="Pfam" id="PF13087"/>
    </source>
</evidence>
<dbReference type="PANTHER" id="PTHR10887">
    <property type="entry name" value="DNA2/NAM7 HELICASE FAMILY"/>
    <property type="match status" value="1"/>
</dbReference>
<feature type="domain" description="DNA2/NAM7 helicase helicase" evidence="1">
    <location>
        <begin position="17"/>
        <end position="84"/>
    </location>
</feature>